<dbReference type="PIRSF" id="PIRSF006205">
    <property type="entry name" value="Dxp_reductismrs"/>
    <property type="match status" value="1"/>
</dbReference>
<dbReference type="EMBL" id="AZQP01000006">
    <property type="protein sequence ID" value="EYE89342.1"/>
    <property type="molecule type" value="Genomic_DNA"/>
</dbReference>
<feature type="binding site" evidence="9">
    <location>
        <position position="11"/>
    </location>
    <ligand>
        <name>NADPH</name>
        <dbReference type="ChEBI" id="CHEBI:57783"/>
    </ligand>
</feature>
<organism evidence="13 14">
    <name type="scientific">Fervidicella metallireducens AeB</name>
    <dbReference type="NCBI Taxonomy" id="1403537"/>
    <lineage>
        <taxon>Bacteria</taxon>
        <taxon>Bacillati</taxon>
        <taxon>Bacillota</taxon>
        <taxon>Clostridia</taxon>
        <taxon>Eubacteriales</taxon>
        <taxon>Clostridiaceae</taxon>
        <taxon>Fervidicella</taxon>
    </lineage>
</organism>
<evidence type="ECO:0000256" key="2">
    <source>
        <dbReference type="ARBA" id="ARBA00006825"/>
    </source>
</evidence>
<dbReference type="SUPFAM" id="SSF51735">
    <property type="entry name" value="NAD(P)-binding Rossmann-fold domains"/>
    <property type="match status" value="1"/>
</dbReference>
<comment type="function">
    <text evidence="9">Catalyzes the NADPH-dependent rearrangement and reduction of 1-deoxy-D-xylulose-5-phosphate (DXP) to 2-C-methyl-D-erythritol 4-phosphate (MEP).</text>
</comment>
<evidence type="ECO:0000256" key="6">
    <source>
        <dbReference type="ARBA" id="ARBA00023211"/>
    </source>
</evidence>
<evidence type="ECO:0000256" key="5">
    <source>
        <dbReference type="ARBA" id="ARBA00023002"/>
    </source>
</evidence>
<feature type="binding site" evidence="9">
    <location>
        <position position="150"/>
    </location>
    <ligand>
        <name>Mn(2+)</name>
        <dbReference type="ChEBI" id="CHEBI:29035"/>
    </ligand>
</feature>
<evidence type="ECO:0000313" key="14">
    <source>
        <dbReference type="Proteomes" id="UP000019681"/>
    </source>
</evidence>
<dbReference type="FunFam" id="3.40.50.720:FF:000045">
    <property type="entry name" value="1-deoxy-D-xylulose 5-phosphate reductoisomerase"/>
    <property type="match status" value="1"/>
</dbReference>
<evidence type="ECO:0000256" key="1">
    <source>
        <dbReference type="ARBA" id="ARBA00005094"/>
    </source>
</evidence>
<keyword evidence="9" id="KW-0460">Magnesium</keyword>
<comment type="similarity">
    <text evidence="2 9">Belongs to the DXR family.</text>
</comment>
<dbReference type="InterPro" id="IPR036169">
    <property type="entry name" value="DXPR_C_sf"/>
</dbReference>
<evidence type="ECO:0000259" key="12">
    <source>
        <dbReference type="Pfam" id="PF13288"/>
    </source>
</evidence>
<dbReference type="RefSeq" id="WP_035378166.1">
    <property type="nucleotide sequence ID" value="NZ_AZQP01000006.1"/>
</dbReference>
<dbReference type="GO" id="GO:0070402">
    <property type="term" value="F:NADPH binding"/>
    <property type="evidence" value="ECO:0007669"/>
    <property type="project" value="InterPro"/>
</dbReference>
<dbReference type="Gene3D" id="3.40.50.720">
    <property type="entry name" value="NAD(P)-binding Rossmann-like Domain"/>
    <property type="match status" value="1"/>
</dbReference>
<feature type="domain" description="1-deoxy-D-xylulose 5-phosphate reductoisomerase N-terminal" evidence="10">
    <location>
        <begin position="4"/>
        <end position="130"/>
    </location>
</feature>
<dbReference type="Pfam" id="PF13288">
    <property type="entry name" value="DXPR_C"/>
    <property type="match status" value="1"/>
</dbReference>
<dbReference type="UniPathway" id="UPA00056">
    <property type="reaction ID" value="UER00092"/>
</dbReference>
<feature type="binding site" evidence="9">
    <location>
        <position position="13"/>
    </location>
    <ligand>
        <name>NADPH</name>
        <dbReference type="ChEBI" id="CHEBI:57783"/>
    </ligand>
</feature>
<feature type="binding site" evidence="9">
    <location>
        <position position="148"/>
    </location>
    <ligand>
        <name>Mn(2+)</name>
        <dbReference type="ChEBI" id="CHEBI:29035"/>
    </ligand>
</feature>
<dbReference type="PANTHER" id="PTHR30525">
    <property type="entry name" value="1-DEOXY-D-XYLULOSE 5-PHOSPHATE REDUCTOISOMERASE"/>
    <property type="match status" value="1"/>
</dbReference>
<feature type="binding site" evidence="9">
    <location>
        <position position="203"/>
    </location>
    <ligand>
        <name>NADPH</name>
        <dbReference type="ChEBI" id="CHEBI:57783"/>
    </ligand>
</feature>
<feature type="binding site" evidence="9">
    <location>
        <position position="197"/>
    </location>
    <ligand>
        <name>1-deoxy-D-xylulose 5-phosphate</name>
        <dbReference type="ChEBI" id="CHEBI:57792"/>
    </ligand>
</feature>
<feature type="binding site" evidence="9">
    <location>
        <position position="216"/>
    </location>
    <ligand>
        <name>1-deoxy-D-xylulose 5-phosphate</name>
        <dbReference type="ChEBI" id="CHEBI:57792"/>
    </ligand>
</feature>
<dbReference type="OrthoDB" id="9806546at2"/>
<keyword evidence="6 9" id="KW-0464">Manganese</keyword>
<comment type="caution">
    <text evidence="13">The sequence shown here is derived from an EMBL/GenBank/DDBJ whole genome shotgun (WGS) entry which is preliminary data.</text>
</comment>
<dbReference type="GO" id="GO:0030145">
    <property type="term" value="F:manganese ion binding"/>
    <property type="evidence" value="ECO:0007669"/>
    <property type="project" value="TreeGrafter"/>
</dbReference>
<dbReference type="InterPro" id="IPR036291">
    <property type="entry name" value="NAD(P)-bd_dom_sf"/>
</dbReference>
<evidence type="ECO:0000256" key="7">
    <source>
        <dbReference type="ARBA" id="ARBA00023229"/>
    </source>
</evidence>
<feature type="binding site" evidence="9">
    <location>
        <position position="174"/>
    </location>
    <ligand>
        <name>1-deoxy-D-xylulose 5-phosphate</name>
        <dbReference type="ChEBI" id="CHEBI:57792"/>
    </ligand>
</feature>
<evidence type="ECO:0000313" key="13">
    <source>
        <dbReference type="EMBL" id="EYE89342.1"/>
    </source>
</evidence>
<dbReference type="Proteomes" id="UP000019681">
    <property type="component" value="Unassembled WGS sequence"/>
</dbReference>
<keyword evidence="3 9" id="KW-0479">Metal-binding</keyword>
<feature type="binding site" evidence="9">
    <location>
        <position position="123"/>
    </location>
    <ligand>
        <name>1-deoxy-D-xylulose 5-phosphate</name>
        <dbReference type="ChEBI" id="CHEBI:57792"/>
    </ligand>
</feature>
<feature type="binding site" evidence="9">
    <location>
        <position position="219"/>
    </location>
    <ligand>
        <name>1-deoxy-D-xylulose 5-phosphate</name>
        <dbReference type="ChEBI" id="CHEBI:57792"/>
    </ligand>
</feature>
<comment type="cofactor">
    <cofactor evidence="9">
        <name>Mg(2+)</name>
        <dbReference type="ChEBI" id="CHEBI:18420"/>
    </cofactor>
    <cofactor evidence="9">
        <name>Mn(2+)</name>
        <dbReference type="ChEBI" id="CHEBI:29035"/>
    </cofactor>
</comment>
<evidence type="ECO:0000259" key="10">
    <source>
        <dbReference type="Pfam" id="PF02670"/>
    </source>
</evidence>
<feature type="binding site" evidence="9">
    <location>
        <position position="124"/>
    </location>
    <ligand>
        <name>NADPH</name>
        <dbReference type="ChEBI" id="CHEBI:57783"/>
    </ligand>
</feature>
<dbReference type="GO" id="GO:0016853">
    <property type="term" value="F:isomerase activity"/>
    <property type="evidence" value="ECO:0007669"/>
    <property type="project" value="UniProtKB-KW"/>
</dbReference>
<protein>
    <recommendedName>
        <fullName evidence="9">1-deoxy-D-xylulose 5-phosphate reductoisomerase</fullName>
        <shortName evidence="9">DXP reductoisomerase</shortName>
        <ecNumber evidence="9">1.1.1.267</ecNumber>
    </recommendedName>
    <alternativeName>
        <fullName evidence="9">1-deoxyxylulose-5-phosphate reductoisomerase</fullName>
    </alternativeName>
    <alternativeName>
        <fullName evidence="9">2-C-methyl-D-erythritol 4-phosphate synthase</fullName>
    </alternativeName>
</protein>
<gene>
    <name evidence="9" type="primary">dxr</name>
    <name evidence="13" type="ORF">Q428_03430</name>
</gene>
<feature type="binding site" evidence="9">
    <location>
        <position position="149"/>
    </location>
    <ligand>
        <name>1-deoxy-D-xylulose 5-phosphate</name>
        <dbReference type="ChEBI" id="CHEBI:57792"/>
    </ligand>
</feature>
<feature type="domain" description="DXP reductoisomerase C-terminal" evidence="12">
    <location>
        <begin position="259"/>
        <end position="375"/>
    </location>
</feature>
<dbReference type="Pfam" id="PF02670">
    <property type="entry name" value="DXP_reductoisom"/>
    <property type="match status" value="1"/>
</dbReference>
<evidence type="ECO:0000256" key="8">
    <source>
        <dbReference type="ARBA" id="ARBA00048543"/>
    </source>
</evidence>
<keyword evidence="7 9" id="KW-0414">Isoprene biosynthesis</keyword>
<feature type="domain" description="1-deoxy-D-xylulose 5-phosphate reductoisomerase C-terminal" evidence="11">
    <location>
        <begin position="144"/>
        <end position="227"/>
    </location>
</feature>
<dbReference type="NCBIfam" id="NF009114">
    <property type="entry name" value="PRK12464.1"/>
    <property type="match status" value="1"/>
</dbReference>
<evidence type="ECO:0000256" key="4">
    <source>
        <dbReference type="ARBA" id="ARBA00022857"/>
    </source>
</evidence>
<dbReference type="SUPFAM" id="SSF69055">
    <property type="entry name" value="1-deoxy-D-xylulose-5-phosphate reductoisomerase, C-terminal domain"/>
    <property type="match status" value="1"/>
</dbReference>
<evidence type="ECO:0000259" key="11">
    <source>
        <dbReference type="Pfam" id="PF08436"/>
    </source>
</evidence>
<dbReference type="InterPro" id="IPR026877">
    <property type="entry name" value="DXPR_C"/>
</dbReference>
<feature type="binding site" evidence="9">
    <location>
        <position position="219"/>
    </location>
    <ligand>
        <name>Mn(2+)</name>
        <dbReference type="ChEBI" id="CHEBI:29035"/>
    </ligand>
</feature>
<dbReference type="EC" id="1.1.1.267" evidence="9"/>
<dbReference type="PANTHER" id="PTHR30525:SF0">
    <property type="entry name" value="1-DEOXY-D-XYLULOSE 5-PHOSPHATE REDUCTOISOMERASE, CHLOROPLASTIC"/>
    <property type="match status" value="1"/>
</dbReference>
<dbReference type="SUPFAM" id="SSF55347">
    <property type="entry name" value="Glyceraldehyde-3-phosphate dehydrogenase-like, C-terminal domain"/>
    <property type="match status" value="1"/>
</dbReference>
<dbReference type="NCBIfam" id="TIGR00243">
    <property type="entry name" value="Dxr"/>
    <property type="match status" value="1"/>
</dbReference>
<dbReference type="InterPro" id="IPR003821">
    <property type="entry name" value="DXP_reductoisomerase"/>
</dbReference>
<feature type="binding site" evidence="9">
    <location>
        <position position="38"/>
    </location>
    <ligand>
        <name>NADPH</name>
        <dbReference type="ChEBI" id="CHEBI:57783"/>
    </ligand>
</feature>
<evidence type="ECO:0000256" key="3">
    <source>
        <dbReference type="ARBA" id="ARBA00022723"/>
    </source>
</evidence>
<dbReference type="HAMAP" id="MF_00183">
    <property type="entry name" value="DXP_reductoisom"/>
    <property type="match status" value="1"/>
</dbReference>
<accession>A0A017RXB7</accession>
<dbReference type="Gene3D" id="1.10.1740.10">
    <property type="match status" value="1"/>
</dbReference>
<keyword evidence="5 9" id="KW-0560">Oxidoreductase</keyword>
<comment type="catalytic activity">
    <reaction evidence="8">
        <text>2-C-methyl-D-erythritol 4-phosphate + NADP(+) = 1-deoxy-D-xylulose 5-phosphate + NADPH + H(+)</text>
        <dbReference type="Rhea" id="RHEA:13717"/>
        <dbReference type="ChEBI" id="CHEBI:15378"/>
        <dbReference type="ChEBI" id="CHEBI:57783"/>
        <dbReference type="ChEBI" id="CHEBI:57792"/>
        <dbReference type="ChEBI" id="CHEBI:58262"/>
        <dbReference type="ChEBI" id="CHEBI:58349"/>
        <dbReference type="EC" id="1.1.1.267"/>
    </reaction>
    <physiologicalReaction direction="right-to-left" evidence="8">
        <dbReference type="Rhea" id="RHEA:13719"/>
    </physiologicalReaction>
</comment>
<feature type="binding site" evidence="9">
    <location>
        <position position="122"/>
    </location>
    <ligand>
        <name>NADPH</name>
        <dbReference type="ChEBI" id="CHEBI:57783"/>
    </ligand>
</feature>
<sequence>MKKITILGSTGSIGTQSLEIIRNRKEDFKVIALTANSNVKLLLEQIKEFKPQYAVVMSDESYKILKNKVDQNETKILKGLEGLIYVSSLDDVEIVLTSVVGMIGLKPTIAAIQAGKDIALANKETLVVGGQIISNELKKSNSKIIPVDSEHCALFQCLQGQNKKDVKRLILTASGGPFRGKKKEELKTVTPEMALRHPNWSMGKKISIDSATLMNKALEVIEAHWLFDVTYDKIDVVLHPQSIIHSMVEYCDGSILAQLSETNMQHPIQYALDYPRRNIANFGYLDLIKNNTLTFEEPDINTFECLSLGFEAGKIGGTMPTVLNAANEEAVNLFLGKKISFLEISEIVKEAMNHHVTSYDLTLDKILEVELLTRNYVNSLVK</sequence>
<feature type="binding site" evidence="9">
    <location>
        <position position="210"/>
    </location>
    <ligand>
        <name>1-deoxy-D-xylulose 5-phosphate</name>
        <dbReference type="ChEBI" id="CHEBI:57792"/>
    </ligand>
</feature>
<feature type="binding site" evidence="9">
    <location>
        <position position="215"/>
    </location>
    <ligand>
        <name>1-deoxy-D-xylulose 5-phosphate</name>
        <dbReference type="ChEBI" id="CHEBI:57792"/>
    </ligand>
</feature>
<feature type="binding site" evidence="9">
    <location>
        <position position="10"/>
    </location>
    <ligand>
        <name>NADPH</name>
        <dbReference type="ChEBI" id="CHEBI:57783"/>
    </ligand>
</feature>
<proteinExistence type="inferred from homology"/>
<dbReference type="GO" id="GO:0030604">
    <property type="term" value="F:1-deoxy-D-xylulose-5-phosphate reductoisomerase activity"/>
    <property type="evidence" value="ECO:0007669"/>
    <property type="project" value="UniProtKB-UniRule"/>
</dbReference>
<keyword evidence="4 9" id="KW-0521">NADP</keyword>
<comment type="pathway">
    <text evidence="1 9">Isoprenoid biosynthesis; isopentenyl diphosphate biosynthesis via DXP pathway; isopentenyl diphosphate from 1-deoxy-D-xylulose 5-phosphate: step 1/6.</text>
</comment>
<keyword evidence="14" id="KW-1185">Reference proteome</keyword>
<dbReference type="InterPro" id="IPR013644">
    <property type="entry name" value="DXP_reductoisomerase_C"/>
</dbReference>
<dbReference type="Pfam" id="PF08436">
    <property type="entry name" value="DXP_redisom_C"/>
    <property type="match status" value="1"/>
</dbReference>
<reference evidence="13 14" key="1">
    <citation type="journal article" date="2014" name="Genome Announc.">
        <title>Draft Genome Sequence of Fervidicella metallireducens Strain AeBT, an Iron-Reducing Thermoanaerobe from the Great Artesian Basin.</title>
        <authorList>
            <person name="Patel B.K."/>
        </authorList>
    </citation>
    <scope>NUCLEOTIDE SEQUENCE [LARGE SCALE GENOMIC DNA]</scope>
    <source>
        <strain evidence="13 14">AeB</strain>
    </source>
</reference>
<dbReference type="AlphaFoldDB" id="A0A017RXB7"/>
<evidence type="ECO:0000256" key="9">
    <source>
        <dbReference type="HAMAP-Rule" id="MF_00183"/>
    </source>
</evidence>
<feature type="binding site" evidence="9">
    <location>
        <position position="150"/>
    </location>
    <ligand>
        <name>1-deoxy-D-xylulose 5-phosphate</name>
        <dbReference type="ChEBI" id="CHEBI:57792"/>
    </ligand>
</feature>
<feature type="binding site" evidence="9">
    <location>
        <position position="12"/>
    </location>
    <ligand>
        <name>NADPH</name>
        <dbReference type="ChEBI" id="CHEBI:57783"/>
    </ligand>
</feature>
<dbReference type="STRING" id="1403537.Q428_03430"/>
<keyword evidence="13" id="KW-0413">Isomerase</keyword>
<comment type="caution">
    <text evidence="9">Lacks conserved residue(s) required for the propagation of feature annotation.</text>
</comment>
<dbReference type="InterPro" id="IPR013512">
    <property type="entry name" value="DXP_reductoisomerase_N"/>
</dbReference>
<dbReference type="GO" id="GO:0051484">
    <property type="term" value="P:isopentenyl diphosphate biosynthetic process, methylerythritol 4-phosphate pathway involved in terpenoid biosynthetic process"/>
    <property type="evidence" value="ECO:0007669"/>
    <property type="project" value="UniProtKB-ARBA"/>
</dbReference>
<name>A0A017RXB7_9CLOT</name>